<comment type="similarity">
    <text evidence="1 3">Belongs to the class-III pyridoxal-phosphate-dependent aminotransferase family.</text>
</comment>
<dbReference type="Gene3D" id="3.90.1150.10">
    <property type="entry name" value="Aspartate Aminotransferase, domain 1"/>
    <property type="match status" value="1"/>
</dbReference>
<dbReference type="GO" id="GO:0008483">
    <property type="term" value="F:transaminase activity"/>
    <property type="evidence" value="ECO:0007669"/>
    <property type="project" value="UniProtKB-KW"/>
</dbReference>
<dbReference type="Proteomes" id="UP001500897">
    <property type="component" value="Unassembled WGS sequence"/>
</dbReference>
<dbReference type="InterPro" id="IPR049691">
    <property type="entry name" value="Daptide_aminotransferase"/>
</dbReference>
<evidence type="ECO:0000256" key="2">
    <source>
        <dbReference type="ARBA" id="ARBA00022898"/>
    </source>
</evidence>
<evidence type="ECO:0000313" key="5">
    <source>
        <dbReference type="Proteomes" id="UP001500897"/>
    </source>
</evidence>
<evidence type="ECO:0000313" key="4">
    <source>
        <dbReference type="EMBL" id="GAA2105503.1"/>
    </source>
</evidence>
<organism evidence="4 5">
    <name type="scientific">Kitasatospora saccharophila</name>
    <dbReference type="NCBI Taxonomy" id="407973"/>
    <lineage>
        <taxon>Bacteria</taxon>
        <taxon>Bacillati</taxon>
        <taxon>Actinomycetota</taxon>
        <taxon>Actinomycetes</taxon>
        <taxon>Kitasatosporales</taxon>
        <taxon>Streptomycetaceae</taxon>
        <taxon>Kitasatospora</taxon>
    </lineage>
</organism>
<keyword evidence="2 3" id="KW-0663">Pyridoxal phosphate</keyword>
<dbReference type="NCBIfam" id="NF041821">
    <property type="entry name" value="daptide_amino"/>
    <property type="match status" value="1"/>
</dbReference>
<dbReference type="InterPro" id="IPR049704">
    <property type="entry name" value="Aminotrans_3_PPA_site"/>
</dbReference>
<dbReference type="Gene3D" id="3.40.640.10">
    <property type="entry name" value="Type I PLP-dependent aspartate aminotransferase-like (Major domain)"/>
    <property type="match status" value="1"/>
</dbReference>
<accession>A0ABP5IS72</accession>
<dbReference type="PANTHER" id="PTHR43094:SF1">
    <property type="entry name" value="AMINOTRANSFERASE CLASS-III"/>
    <property type="match status" value="1"/>
</dbReference>
<evidence type="ECO:0000256" key="3">
    <source>
        <dbReference type="RuleBase" id="RU003560"/>
    </source>
</evidence>
<proteinExistence type="inferred from homology"/>
<dbReference type="InterPro" id="IPR015422">
    <property type="entry name" value="PyrdxlP-dep_Trfase_small"/>
</dbReference>
<dbReference type="PIRSF" id="PIRSF000521">
    <property type="entry name" value="Transaminase_4ab_Lys_Orn"/>
    <property type="match status" value="1"/>
</dbReference>
<dbReference type="InterPro" id="IPR005814">
    <property type="entry name" value="Aminotrans_3"/>
</dbReference>
<dbReference type="InterPro" id="IPR015421">
    <property type="entry name" value="PyrdxlP-dep_Trfase_major"/>
</dbReference>
<keyword evidence="4" id="KW-0032">Aminotransferase</keyword>
<dbReference type="EMBL" id="BAAANS010000028">
    <property type="protein sequence ID" value="GAA2105503.1"/>
    <property type="molecule type" value="Genomic_DNA"/>
</dbReference>
<sequence length="439" mass="46403">MTAALLTTAPATAPGPTAARPYPLWEMLVPPSRFDLPERQLVSAAGSRLRFADGHEVMDATSGLWNVNLGYGNPAIAAAVGAALTEASYLSLFRYGHRYAVDAAARLVDAAGPDRYRRVLYSTSGGSGNDLVMKLARQYAVLNGDPRRTLVVGFKGSYHGLTYGAFAVSGEDLGQQMYGVDVRQVRHVSPDRPEELERLMAREGHRVAAVICEPVLGSGTHVVGPEMIEALLRLRAEHGYLLVADEVATGFGRTGPLFASDRWPDAPDLLLTSKGLTNGTCAASAVLVSHRVAAAFDRHDALLVHGETQAGSPPTCAAITATLDEFARLDALASGERVARRLDAVLDGLLAAVPGATGTTGTGCFRSLHLTDADGRPLDGAAVQRTIELVRVEGALVYTGPGCVQVIPPLTSSDQDLDALERALRTGLARAAREVGNHR</sequence>
<reference evidence="5" key="1">
    <citation type="journal article" date="2019" name="Int. J. Syst. Evol. Microbiol.">
        <title>The Global Catalogue of Microorganisms (GCM) 10K type strain sequencing project: providing services to taxonomists for standard genome sequencing and annotation.</title>
        <authorList>
            <consortium name="The Broad Institute Genomics Platform"/>
            <consortium name="The Broad Institute Genome Sequencing Center for Infectious Disease"/>
            <person name="Wu L."/>
            <person name="Ma J."/>
        </authorList>
    </citation>
    <scope>NUCLEOTIDE SEQUENCE [LARGE SCALE GENOMIC DNA]</scope>
    <source>
        <strain evidence="5">JCM 14559</strain>
    </source>
</reference>
<keyword evidence="4" id="KW-0808">Transferase</keyword>
<protein>
    <submittedName>
        <fullName evidence="4">Aspartate aminotransferase family protein</fullName>
    </submittedName>
</protein>
<name>A0ABP5IS72_9ACTN</name>
<dbReference type="PROSITE" id="PS00600">
    <property type="entry name" value="AA_TRANSFER_CLASS_3"/>
    <property type="match status" value="1"/>
</dbReference>
<dbReference type="SUPFAM" id="SSF53383">
    <property type="entry name" value="PLP-dependent transferases"/>
    <property type="match status" value="1"/>
</dbReference>
<dbReference type="RefSeq" id="WP_344554028.1">
    <property type="nucleotide sequence ID" value="NZ_BAAANS010000028.1"/>
</dbReference>
<gene>
    <name evidence="4" type="ORF">GCM10009759_42670</name>
</gene>
<evidence type="ECO:0000256" key="1">
    <source>
        <dbReference type="ARBA" id="ARBA00008954"/>
    </source>
</evidence>
<keyword evidence="5" id="KW-1185">Reference proteome</keyword>
<comment type="caution">
    <text evidence="4">The sequence shown here is derived from an EMBL/GenBank/DDBJ whole genome shotgun (WGS) entry which is preliminary data.</text>
</comment>
<dbReference type="Pfam" id="PF00202">
    <property type="entry name" value="Aminotran_3"/>
    <property type="match status" value="1"/>
</dbReference>
<dbReference type="InterPro" id="IPR015424">
    <property type="entry name" value="PyrdxlP-dep_Trfase"/>
</dbReference>
<dbReference type="PANTHER" id="PTHR43094">
    <property type="entry name" value="AMINOTRANSFERASE"/>
    <property type="match status" value="1"/>
</dbReference>